<dbReference type="GO" id="GO:0006289">
    <property type="term" value="P:nucleotide-excision repair"/>
    <property type="evidence" value="ECO:0007669"/>
    <property type="project" value="UniProtKB-UniRule"/>
</dbReference>
<dbReference type="InterPro" id="IPR027417">
    <property type="entry name" value="P-loop_NTPase"/>
</dbReference>
<dbReference type="PROSITE" id="PS51192">
    <property type="entry name" value="HELICASE_ATP_BIND_1"/>
    <property type="match status" value="1"/>
</dbReference>
<gene>
    <name evidence="13 18" type="primary">uvrB</name>
    <name evidence="18" type="ORF">DWB68_11215</name>
</gene>
<dbReference type="SUPFAM" id="SSF46600">
    <property type="entry name" value="C-terminal UvrC-binding domain of UvrB"/>
    <property type="match status" value="1"/>
</dbReference>
<dbReference type="InterPro" id="IPR036876">
    <property type="entry name" value="UVR_dom_sf"/>
</dbReference>
<dbReference type="SUPFAM" id="SSF52540">
    <property type="entry name" value="P-loop containing nucleoside triphosphate hydrolases"/>
    <property type="match status" value="2"/>
</dbReference>
<dbReference type="RefSeq" id="WP_119425214.1">
    <property type="nucleotide sequence ID" value="NZ_QQXK01000022.1"/>
</dbReference>
<reference evidence="18 19" key="1">
    <citation type="submission" date="2018-07" db="EMBL/GenBank/DDBJ databases">
        <title>Arthrobacter sp. nov., isolated from raw cow's milk with high bacterial count.</title>
        <authorList>
            <person name="Hahne J."/>
            <person name="Isele D."/>
            <person name="Lipski A."/>
        </authorList>
    </citation>
    <scope>NUCLEOTIDE SEQUENCE [LARGE SCALE GENOMIC DNA]</scope>
    <source>
        <strain evidence="18 19">JZ R-35</strain>
    </source>
</reference>
<keyword evidence="19" id="KW-1185">Reference proteome</keyword>
<dbReference type="Gene3D" id="3.40.50.300">
    <property type="entry name" value="P-loop containing nucleotide triphosphate hydrolases"/>
    <property type="match status" value="3"/>
</dbReference>
<comment type="caution">
    <text evidence="18">The sequence shown here is derived from an EMBL/GenBank/DDBJ whole genome shotgun (WGS) entry which is preliminary data.</text>
</comment>
<keyword evidence="3 13" id="KW-0963">Cytoplasm</keyword>
<dbReference type="NCBIfam" id="NF003673">
    <property type="entry name" value="PRK05298.1"/>
    <property type="match status" value="1"/>
</dbReference>
<dbReference type="Pfam" id="PF12344">
    <property type="entry name" value="UvrB"/>
    <property type="match status" value="1"/>
</dbReference>
<name>A0A399JB11_9MICC</name>
<keyword evidence="4 13" id="KW-0547">Nucleotide-binding</keyword>
<evidence type="ECO:0000313" key="19">
    <source>
        <dbReference type="Proteomes" id="UP000265419"/>
    </source>
</evidence>
<dbReference type="InterPro" id="IPR001943">
    <property type="entry name" value="UVR_dom"/>
</dbReference>
<keyword evidence="10 13" id="KW-0742">SOS response</keyword>
<dbReference type="Gene3D" id="4.10.860.10">
    <property type="entry name" value="UVR domain"/>
    <property type="match status" value="1"/>
</dbReference>
<evidence type="ECO:0000256" key="3">
    <source>
        <dbReference type="ARBA" id="ARBA00022490"/>
    </source>
</evidence>
<evidence type="ECO:0000256" key="5">
    <source>
        <dbReference type="ARBA" id="ARBA00022763"/>
    </source>
</evidence>
<dbReference type="GO" id="GO:0005737">
    <property type="term" value="C:cytoplasm"/>
    <property type="evidence" value="ECO:0007669"/>
    <property type="project" value="UniProtKB-SubCell"/>
</dbReference>
<dbReference type="HAMAP" id="MF_00204">
    <property type="entry name" value="UvrB"/>
    <property type="match status" value="1"/>
</dbReference>
<dbReference type="SMART" id="SM00487">
    <property type="entry name" value="DEXDc"/>
    <property type="match status" value="1"/>
</dbReference>
<comment type="function">
    <text evidence="13">The UvrABC repair system catalyzes the recognition and processing of DNA lesions. A damage recognition complex composed of 2 UvrA and 2 UvrB subunits scans DNA for abnormalities. Upon binding of the UvrA(2)B(2) complex to a putative damaged site, the DNA wraps around one UvrB monomer. DNA wrap is dependent on ATP binding by UvrB and probably causes local melting of the DNA helix, facilitating insertion of UvrB beta-hairpin between the DNA strands. Then UvrB probes one DNA strand for the presence of a lesion. If a lesion is found the UvrA subunits dissociate and the UvrB-DNA preincision complex is formed. This complex is subsequently bound by UvrC and the second UvrB is released. If no lesion is found, the DNA wraps around the other UvrB subunit that will check the other stand for damage.</text>
</comment>
<dbReference type="NCBIfam" id="TIGR00631">
    <property type="entry name" value="uvrb"/>
    <property type="match status" value="1"/>
</dbReference>
<evidence type="ECO:0000256" key="7">
    <source>
        <dbReference type="ARBA" id="ARBA00022840"/>
    </source>
</evidence>
<accession>A0A399JB11</accession>
<evidence type="ECO:0000256" key="13">
    <source>
        <dbReference type="HAMAP-Rule" id="MF_00204"/>
    </source>
</evidence>
<sequence length="703" mass="78847">MSLAQKIERVVAPFEVISEYQPAGDQPTAIAELTARINAGEKDVVLMGATGTGKSATAAWLVEAVQRPTLVMVQNKTLAAQLANEFRELLPNNAVEYFVSYYDYYQPEAYVPQTDTFIEKDSSVNEEVERLRHSATNALLTRRDVIVVATVSCIYGLGTPEEYIEQMVTLKVGEELDRDKLLRRFVDMQYARNDIDFHRGTFRVRGDTVEIIPMYEELAVRVEFFGDEIEAIQTLNPLTGEVVREETEMYIFPASHYVAGHERMQKAIGTIEAELAERLEELEGQHKLVEAQRLRMRTTYDLEMMAQMGFTNGIENYSRHIDGRGPGSAPHCLLDYFPDDFLLIIDESHVTVPQIGAMYEGDMSRKRTLVEHGFRLPSAMDNRPLKWDEFLERIGQTVFLSATPGNYELGQADGVVEQIIRPTGLVDPQVIVKPTKGQIDDLLGEINERIAKNERVLVTTLTKRMAEDLTDYLAENGVKVQYLHSDVDTLRRVELLSELRQGVFDVLVGINLLREGLDLPEVSLVAILDADKEGFLRSTTSLIQTIGRAARNVSGEVHMYADRITDSMKRALEETERRREIQEAYNREHGIEPQPLRKKIADITDQLAREDADTAELLGRFDYGKGKRGITGAAGAAGAAKAEDALRKDGLVAAPSEDLIGLIAQLTEQMHQAAGDLQFELAARLRDEVADLKKELRAMKAAE</sequence>
<dbReference type="GO" id="GO:0016887">
    <property type="term" value="F:ATP hydrolysis activity"/>
    <property type="evidence" value="ECO:0007669"/>
    <property type="project" value="InterPro"/>
</dbReference>
<evidence type="ECO:0000256" key="2">
    <source>
        <dbReference type="ARBA" id="ARBA00008533"/>
    </source>
</evidence>
<dbReference type="Pfam" id="PF17757">
    <property type="entry name" value="UvrB_inter"/>
    <property type="match status" value="1"/>
</dbReference>
<dbReference type="Pfam" id="PF02151">
    <property type="entry name" value="UVR"/>
    <property type="match status" value="1"/>
</dbReference>
<dbReference type="Pfam" id="PF04851">
    <property type="entry name" value="ResIII"/>
    <property type="match status" value="1"/>
</dbReference>
<comment type="subcellular location">
    <subcellularLocation>
        <location evidence="1 13 14">Cytoplasm</location>
    </subcellularLocation>
</comment>
<dbReference type="EMBL" id="QQXK01000022">
    <property type="protein sequence ID" value="RII41727.1"/>
    <property type="molecule type" value="Genomic_DNA"/>
</dbReference>
<dbReference type="CDD" id="cd18790">
    <property type="entry name" value="SF2_C_UvrB"/>
    <property type="match status" value="1"/>
</dbReference>
<dbReference type="PANTHER" id="PTHR24029:SF0">
    <property type="entry name" value="UVRABC SYSTEM PROTEIN B"/>
    <property type="match status" value="1"/>
</dbReference>
<evidence type="ECO:0000256" key="11">
    <source>
        <dbReference type="ARBA" id="ARBA00026033"/>
    </source>
</evidence>
<evidence type="ECO:0000256" key="4">
    <source>
        <dbReference type="ARBA" id="ARBA00022741"/>
    </source>
</evidence>
<dbReference type="PANTHER" id="PTHR24029">
    <property type="entry name" value="UVRABC SYSTEM PROTEIN B"/>
    <property type="match status" value="1"/>
</dbReference>
<keyword evidence="6 13" id="KW-0228">DNA excision</keyword>
<protein>
    <recommendedName>
        <fullName evidence="12 13">UvrABC system protein B</fullName>
        <shortName evidence="13">Protein UvrB</shortName>
    </recommendedName>
    <alternativeName>
        <fullName evidence="13">Excinuclease ABC subunit B</fullName>
    </alternativeName>
</protein>
<feature type="domain" description="UVR" evidence="15">
    <location>
        <begin position="660"/>
        <end position="695"/>
    </location>
</feature>
<dbReference type="PROSITE" id="PS51194">
    <property type="entry name" value="HELICASE_CTER"/>
    <property type="match status" value="1"/>
</dbReference>
<dbReference type="GO" id="GO:0005524">
    <property type="term" value="F:ATP binding"/>
    <property type="evidence" value="ECO:0007669"/>
    <property type="project" value="UniProtKB-UniRule"/>
</dbReference>
<feature type="short sequence motif" description="Beta-hairpin" evidence="13">
    <location>
        <begin position="101"/>
        <end position="124"/>
    </location>
</feature>
<evidence type="ECO:0000259" key="17">
    <source>
        <dbReference type="PROSITE" id="PS51194"/>
    </source>
</evidence>
<dbReference type="SMART" id="SM00490">
    <property type="entry name" value="HELICc"/>
    <property type="match status" value="1"/>
</dbReference>
<dbReference type="Pfam" id="PF00271">
    <property type="entry name" value="Helicase_C"/>
    <property type="match status" value="1"/>
</dbReference>
<comment type="subunit">
    <text evidence="11 13 14">Forms a heterotetramer with UvrA during the search for lesions. Interacts with UvrC in an incision complex.</text>
</comment>
<dbReference type="InterPro" id="IPR024759">
    <property type="entry name" value="UvrB_YAD/RRR_dom"/>
</dbReference>
<dbReference type="AlphaFoldDB" id="A0A399JB11"/>
<dbReference type="FunFam" id="4.10.860.10:FF:000009">
    <property type="entry name" value="UvrABC system protein B"/>
    <property type="match status" value="1"/>
</dbReference>
<keyword evidence="7 13" id="KW-0067">ATP-binding</keyword>
<keyword evidence="9 13" id="KW-0234">DNA repair</keyword>
<dbReference type="CDD" id="cd17916">
    <property type="entry name" value="DEXHc_UvrB"/>
    <property type="match status" value="1"/>
</dbReference>
<evidence type="ECO:0000256" key="12">
    <source>
        <dbReference type="ARBA" id="ARBA00029504"/>
    </source>
</evidence>
<evidence type="ECO:0000256" key="6">
    <source>
        <dbReference type="ARBA" id="ARBA00022769"/>
    </source>
</evidence>
<evidence type="ECO:0000256" key="1">
    <source>
        <dbReference type="ARBA" id="ARBA00004496"/>
    </source>
</evidence>
<dbReference type="GO" id="GO:0003677">
    <property type="term" value="F:DNA binding"/>
    <property type="evidence" value="ECO:0007669"/>
    <property type="project" value="UniProtKB-UniRule"/>
</dbReference>
<keyword evidence="8 13" id="KW-0267">Excision nuclease</keyword>
<feature type="domain" description="Helicase ATP-binding" evidence="16">
    <location>
        <begin position="35"/>
        <end position="188"/>
    </location>
</feature>
<dbReference type="Proteomes" id="UP000265419">
    <property type="component" value="Unassembled WGS sequence"/>
</dbReference>
<evidence type="ECO:0000313" key="18">
    <source>
        <dbReference type="EMBL" id="RII41727.1"/>
    </source>
</evidence>
<dbReference type="InterPro" id="IPR041471">
    <property type="entry name" value="UvrB_inter"/>
</dbReference>
<evidence type="ECO:0000256" key="9">
    <source>
        <dbReference type="ARBA" id="ARBA00023204"/>
    </source>
</evidence>
<evidence type="ECO:0000259" key="15">
    <source>
        <dbReference type="PROSITE" id="PS50151"/>
    </source>
</evidence>
<dbReference type="GO" id="GO:0009381">
    <property type="term" value="F:excinuclease ABC activity"/>
    <property type="evidence" value="ECO:0007669"/>
    <property type="project" value="UniProtKB-UniRule"/>
</dbReference>
<dbReference type="InterPro" id="IPR004807">
    <property type="entry name" value="UvrB"/>
</dbReference>
<evidence type="ECO:0000259" key="16">
    <source>
        <dbReference type="PROSITE" id="PS51192"/>
    </source>
</evidence>
<dbReference type="InterPro" id="IPR014001">
    <property type="entry name" value="Helicase_ATP-bd"/>
</dbReference>
<dbReference type="GO" id="GO:0009432">
    <property type="term" value="P:SOS response"/>
    <property type="evidence" value="ECO:0007669"/>
    <property type="project" value="UniProtKB-UniRule"/>
</dbReference>
<dbReference type="GO" id="GO:0009380">
    <property type="term" value="C:excinuclease repair complex"/>
    <property type="evidence" value="ECO:0007669"/>
    <property type="project" value="InterPro"/>
</dbReference>
<keyword evidence="5 13" id="KW-0227">DNA damage</keyword>
<feature type="binding site" evidence="13">
    <location>
        <begin position="48"/>
        <end position="55"/>
    </location>
    <ligand>
        <name>ATP</name>
        <dbReference type="ChEBI" id="CHEBI:30616"/>
    </ligand>
</feature>
<evidence type="ECO:0000256" key="14">
    <source>
        <dbReference type="RuleBase" id="RU003587"/>
    </source>
</evidence>
<comment type="domain">
    <text evidence="13">The beta-hairpin motif is involved in DNA binding.</text>
</comment>
<evidence type="ECO:0000256" key="10">
    <source>
        <dbReference type="ARBA" id="ARBA00023236"/>
    </source>
</evidence>
<dbReference type="InterPro" id="IPR006935">
    <property type="entry name" value="Helicase/UvrB_N"/>
</dbReference>
<evidence type="ECO:0000256" key="8">
    <source>
        <dbReference type="ARBA" id="ARBA00022881"/>
    </source>
</evidence>
<dbReference type="PROSITE" id="PS50151">
    <property type="entry name" value="UVR"/>
    <property type="match status" value="1"/>
</dbReference>
<proteinExistence type="inferred from homology"/>
<organism evidence="18 19">
    <name type="scientific">Galactobacter valiniphilus</name>
    <dbReference type="NCBI Taxonomy" id="2676122"/>
    <lineage>
        <taxon>Bacteria</taxon>
        <taxon>Bacillati</taxon>
        <taxon>Actinomycetota</taxon>
        <taxon>Actinomycetes</taxon>
        <taxon>Micrococcales</taxon>
        <taxon>Micrococcaceae</taxon>
        <taxon>Galactobacter</taxon>
    </lineage>
</organism>
<comment type="similarity">
    <text evidence="2 13 14">Belongs to the UvrB family.</text>
</comment>
<feature type="domain" description="Helicase C-terminal" evidence="17">
    <location>
        <begin position="438"/>
        <end position="604"/>
    </location>
</feature>
<dbReference type="InterPro" id="IPR001650">
    <property type="entry name" value="Helicase_C-like"/>
</dbReference>